<name>A0AAF0IFR6_9EURO</name>
<keyword evidence="4" id="KW-1185">Reference proteome</keyword>
<evidence type="ECO:0000256" key="2">
    <source>
        <dbReference type="SAM" id="Phobius"/>
    </source>
</evidence>
<dbReference type="Proteomes" id="UP001219355">
    <property type="component" value="Chromosome 1"/>
</dbReference>
<keyword evidence="2" id="KW-1133">Transmembrane helix</keyword>
<accession>A0AAF0IFR6</accession>
<gene>
    <name evidence="3" type="ORF">PRK78_000565</name>
</gene>
<sequence length="404" mass="46787">MGQQILAGLDIMAYWMKMRDFLETSPVKPFNILMFLGLVAMIWYRKWADASQEQQRAKKVRTVRLESASRFPPIEPLEDFEWDKTESLQLRPYKPKYHLTMALENLEPSELIPMDMTYKERIDLRRQLLRDHHDVVIGVNKNKSGEEDRRTRAAVSELYEFVMGTYLPTRYPKMFKLREADLEMGKTFFVQNQITREMFPTTLSPSRPTATALENLAKTVDEDILVLLPEVKRSKSEKKSRKHGEKEKSSQQPNSPASNTEENKYILEAYVACFPSGFDTRTKLGKRLNQVHSPVPGYKQRLEKSMDRFFAKLEEGKFVKRANWTVTTDADLFSAFGQVHSQEGEALRQLKMEELDLDNQIKDEGSGDDLVVAIEGLENGNEPLMAQYKRVPAWGEAVKQYLRS</sequence>
<evidence type="ECO:0000313" key="4">
    <source>
        <dbReference type="Proteomes" id="UP001219355"/>
    </source>
</evidence>
<evidence type="ECO:0000313" key="3">
    <source>
        <dbReference type="EMBL" id="WEW55137.1"/>
    </source>
</evidence>
<dbReference type="AlphaFoldDB" id="A0AAF0IFR6"/>
<protein>
    <submittedName>
        <fullName evidence="3">Uncharacterized protein</fullName>
    </submittedName>
</protein>
<dbReference type="Pfam" id="PF11927">
    <property type="entry name" value="HODM_asu-like"/>
    <property type="match status" value="1"/>
</dbReference>
<dbReference type="EMBL" id="CP120627">
    <property type="protein sequence ID" value="WEW55137.1"/>
    <property type="molecule type" value="Genomic_DNA"/>
</dbReference>
<evidence type="ECO:0000256" key="1">
    <source>
        <dbReference type="SAM" id="MobiDB-lite"/>
    </source>
</evidence>
<dbReference type="InterPro" id="IPR021848">
    <property type="entry name" value="HODM_asu-like"/>
</dbReference>
<proteinExistence type="predicted"/>
<organism evidence="3 4">
    <name type="scientific">Emydomyces testavorans</name>
    <dbReference type="NCBI Taxonomy" id="2070801"/>
    <lineage>
        <taxon>Eukaryota</taxon>
        <taxon>Fungi</taxon>
        <taxon>Dikarya</taxon>
        <taxon>Ascomycota</taxon>
        <taxon>Pezizomycotina</taxon>
        <taxon>Eurotiomycetes</taxon>
        <taxon>Eurotiomycetidae</taxon>
        <taxon>Onygenales</taxon>
        <taxon>Nannizziopsiaceae</taxon>
        <taxon>Emydomyces</taxon>
    </lineage>
</organism>
<reference evidence="3" key="1">
    <citation type="submission" date="2023-03" db="EMBL/GenBank/DDBJ databases">
        <title>Emydomyces testavorans Genome Sequence.</title>
        <authorList>
            <person name="Hoyer L."/>
        </authorList>
    </citation>
    <scope>NUCLEOTIDE SEQUENCE</scope>
    <source>
        <strain evidence="3">16-2883</strain>
    </source>
</reference>
<feature type="region of interest" description="Disordered" evidence="1">
    <location>
        <begin position="235"/>
        <end position="260"/>
    </location>
</feature>
<keyword evidence="2" id="KW-0812">Transmembrane</keyword>
<feature type="transmembrane region" description="Helical" evidence="2">
    <location>
        <begin position="26"/>
        <end position="44"/>
    </location>
</feature>
<keyword evidence="2" id="KW-0472">Membrane</keyword>
<feature type="compositionally biased region" description="Polar residues" evidence="1">
    <location>
        <begin position="251"/>
        <end position="260"/>
    </location>
</feature>